<dbReference type="SUPFAM" id="SSF159664">
    <property type="entry name" value="CobE/GbiG C-terminal domain-like"/>
    <property type="match status" value="1"/>
</dbReference>
<dbReference type="InterPro" id="IPR002750">
    <property type="entry name" value="CobE/GbiG_C"/>
</dbReference>
<name>A0ABY3WQG7_9ACTN</name>
<keyword evidence="4" id="KW-1185">Reference proteome</keyword>
<accession>A0ABY3WQG7</accession>
<protein>
    <submittedName>
        <fullName evidence="3">Cobalamin biosynthesis protein</fullName>
    </submittedName>
</protein>
<evidence type="ECO:0000259" key="2">
    <source>
        <dbReference type="Pfam" id="PF01890"/>
    </source>
</evidence>
<evidence type="ECO:0000313" key="4">
    <source>
        <dbReference type="Proteomes" id="UP000828924"/>
    </source>
</evidence>
<organism evidence="3 4">
    <name type="scientific">Streptomyces formicae</name>
    <dbReference type="NCBI Taxonomy" id="1616117"/>
    <lineage>
        <taxon>Bacteria</taxon>
        <taxon>Bacillati</taxon>
        <taxon>Actinomycetota</taxon>
        <taxon>Actinomycetes</taxon>
        <taxon>Kitasatosporales</taxon>
        <taxon>Streptomycetaceae</taxon>
        <taxon>Streptomyces</taxon>
    </lineage>
</organism>
<dbReference type="EMBL" id="CP071872">
    <property type="protein sequence ID" value="UNM14350.1"/>
    <property type="molecule type" value="Genomic_DNA"/>
</dbReference>
<dbReference type="PANTHER" id="PTHR47036:SF1">
    <property type="entry name" value="COBALT-FACTOR III C(17)-METHYLTRANSFERASE-RELATED"/>
    <property type="match status" value="1"/>
</dbReference>
<dbReference type="InterPro" id="IPR036518">
    <property type="entry name" value="CobE/GbiG_C_sf"/>
</dbReference>
<sequence>MSALVVGVGARRGAPVEEVLGLIRDVLREAGAVPGAVVALATLEARAVEPGIVGAAAALGVPLRGFPAGELARVPVPHPSGAAEEAVGTPSVAEAAALMAAARIGKALVGGELVGGEPTGGGELLVPKRTSGPQGRPGRVTCAIVRLPDPRGPEPGVPEPVAHGTAGSGRMPEPEPDPARRGAGRVGHDHYRQHHHHDGTDNPASKENA</sequence>
<dbReference type="InterPro" id="IPR051810">
    <property type="entry name" value="Precorrin_MeTrfase"/>
</dbReference>
<evidence type="ECO:0000256" key="1">
    <source>
        <dbReference type="SAM" id="MobiDB-lite"/>
    </source>
</evidence>
<evidence type="ECO:0000313" key="3">
    <source>
        <dbReference type="EMBL" id="UNM14350.1"/>
    </source>
</evidence>
<gene>
    <name evidence="3" type="ORF">J4032_25355</name>
</gene>
<proteinExistence type="predicted"/>
<dbReference type="Proteomes" id="UP000828924">
    <property type="component" value="Chromosome"/>
</dbReference>
<reference evidence="3 4" key="1">
    <citation type="submission" date="2021-03" db="EMBL/GenBank/DDBJ databases">
        <title>Complete genome of Streptomyces formicae strain 1H-GS9 (DSM 100524).</title>
        <authorList>
            <person name="Atanasov K.E."/>
            <person name="Altabella T."/>
            <person name="Ferrer A."/>
        </authorList>
    </citation>
    <scope>NUCLEOTIDE SEQUENCE [LARGE SCALE GENOMIC DNA]</scope>
    <source>
        <strain evidence="3 4">1H-GS9</strain>
    </source>
</reference>
<dbReference type="Gene3D" id="3.30.420.180">
    <property type="entry name" value="CobE/GbiG C-terminal domain"/>
    <property type="match status" value="1"/>
</dbReference>
<feature type="domain" description="CobE/GbiG C-terminal" evidence="2">
    <location>
        <begin position="4"/>
        <end position="144"/>
    </location>
</feature>
<feature type="region of interest" description="Disordered" evidence="1">
    <location>
        <begin position="116"/>
        <end position="209"/>
    </location>
</feature>
<dbReference type="Pfam" id="PF01890">
    <property type="entry name" value="CbiG_C"/>
    <property type="match status" value="1"/>
</dbReference>
<dbReference type="PANTHER" id="PTHR47036">
    <property type="entry name" value="COBALT-FACTOR III C(17)-METHYLTRANSFERASE-RELATED"/>
    <property type="match status" value="1"/>
</dbReference>